<dbReference type="Pfam" id="PF07729">
    <property type="entry name" value="FCD"/>
    <property type="match status" value="1"/>
</dbReference>
<dbReference type="SUPFAM" id="SSF48008">
    <property type="entry name" value="GntR ligand-binding domain-like"/>
    <property type="match status" value="1"/>
</dbReference>
<dbReference type="CDD" id="cd07377">
    <property type="entry name" value="WHTH_GntR"/>
    <property type="match status" value="1"/>
</dbReference>
<proteinExistence type="predicted"/>
<sequence length="392" mass="40340">MPTDAGRKPAPRQVQETLREGDDQSGGAGAVISRAAVGGSGIDPGSVGGGAGTAIPRAAAGRSDLDAASGEAVGGPTGEAAAPSDQADADDAAPEQRRERGAKAKLRFAGGQAVRFDVQGPLHRPKRVRKAAKPPAAEAGVPAKVTGVPLWRPVRGGNAFEITVSRLAQAIRLGLVGTGDRLPAERELAERLQVSRVTLREAIRALREAGILESRRGRTGGTFIVAPIGVVLDKGRKAFVRPAGGGGAVELARQMGDSLHDALDFRRVLEPGAAGLAATRTLAAVDRQQLVACLAASRNRDPATRRVADSRLHLAIAAAGGSPSLAAAIADVQLTLDRLLASIPVIKKNLDHSDRQHTRVVDAILAGDAAAARATMEEHCDATAELLRGLLG</sequence>
<dbReference type="Proteomes" id="UP000604117">
    <property type="component" value="Unassembled WGS sequence"/>
</dbReference>
<keyword evidence="2" id="KW-0238">DNA-binding</keyword>
<protein>
    <recommendedName>
        <fullName evidence="5">HTH gntR-type domain-containing protein</fullName>
    </recommendedName>
</protein>
<evidence type="ECO:0000256" key="3">
    <source>
        <dbReference type="ARBA" id="ARBA00023163"/>
    </source>
</evidence>
<feature type="compositionally biased region" description="Gly residues" evidence="4">
    <location>
        <begin position="38"/>
        <end position="52"/>
    </location>
</feature>
<dbReference type="SMART" id="SM00345">
    <property type="entry name" value="HTH_GNTR"/>
    <property type="match status" value="1"/>
</dbReference>
<dbReference type="InterPro" id="IPR036390">
    <property type="entry name" value="WH_DNA-bd_sf"/>
</dbReference>
<evidence type="ECO:0000256" key="1">
    <source>
        <dbReference type="ARBA" id="ARBA00023015"/>
    </source>
</evidence>
<evidence type="ECO:0000313" key="7">
    <source>
        <dbReference type="Proteomes" id="UP000604117"/>
    </source>
</evidence>
<reference evidence="6 7" key="1">
    <citation type="submission" date="2021-01" db="EMBL/GenBank/DDBJ databases">
        <title>Whole genome shotgun sequence of Asanoa siamensis NBRC 107932.</title>
        <authorList>
            <person name="Komaki H."/>
            <person name="Tamura T."/>
        </authorList>
    </citation>
    <scope>NUCLEOTIDE SEQUENCE [LARGE SCALE GENOMIC DNA]</scope>
    <source>
        <strain evidence="6 7">NBRC 107932</strain>
    </source>
</reference>
<evidence type="ECO:0000256" key="2">
    <source>
        <dbReference type="ARBA" id="ARBA00023125"/>
    </source>
</evidence>
<feature type="domain" description="HTH gntR-type" evidence="5">
    <location>
        <begin position="157"/>
        <end position="227"/>
    </location>
</feature>
<dbReference type="InterPro" id="IPR011711">
    <property type="entry name" value="GntR_C"/>
</dbReference>
<organism evidence="6 7">
    <name type="scientific">Asanoa siamensis</name>
    <dbReference type="NCBI Taxonomy" id="926357"/>
    <lineage>
        <taxon>Bacteria</taxon>
        <taxon>Bacillati</taxon>
        <taxon>Actinomycetota</taxon>
        <taxon>Actinomycetes</taxon>
        <taxon>Micromonosporales</taxon>
        <taxon>Micromonosporaceae</taxon>
        <taxon>Asanoa</taxon>
    </lineage>
</organism>
<dbReference type="PROSITE" id="PS50949">
    <property type="entry name" value="HTH_GNTR"/>
    <property type="match status" value="1"/>
</dbReference>
<dbReference type="PRINTS" id="PR00035">
    <property type="entry name" value="HTHGNTR"/>
</dbReference>
<evidence type="ECO:0000313" key="6">
    <source>
        <dbReference type="EMBL" id="GIF73186.1"/>
    </source>
</evidence>
<gene>
    <name evidence="6" type="ORF">Asi02nite_27040</name>
</gene>
<dbReference type="Pfam" id="PF00392">
    <property type="entry name" value="GntR"/>
    <property type="match status" value="1"/>
</dbReference>
<evidence type="ECO:0000259" key="5">
    <source>
        <dbReference type="PROSITE" id="PS50949"/>
    </source>
</evidence>
<accession>A0ABQ4CPI0</accession>
<keyword evidence="3" id="KW-0804">Transcription</keyword>
<dbReference type="PANTHER" id="PTHR43537">
    <property type="entry name" value="TRANSCRIPTIONAL REGULATOR, GNTR FAMILY"/>
    <property type="match status" value="1"/>
</dbReference>
<dbReference type="EMBL" id="BONE01000018">
    <property type="protein sequence ID" value="GIF73186.1"/>
    <property type="molecule type" value="Genomic_DNA"/>
</dbReference>
<dbReference type="Gene3D" id="1.20.120.530">
    <property type="entry name" value="GntR ligand-binding domain-like"/>
    <property type="match status" value="1"/>
</dbReference>
<comment type="caution">
    <text evidence="6">The sequence shown here is derived from an EMBL/GenBank/DDBJ whole genome shotgun (WGS) entry which is preliminary data.</text>
</comment>
<keyword evidence="7" id="KW-1185">Reference proteome</keyword>
<dbReference type="InterPro" id="IPR000524">
    <property type="entry name" value="Tscrpt_reg_HTH_GntR"/>
</dbReference>
<evidence type="ECO:0000256" key="4">
    <source>
        <dbReference type="SAM" id="MobiDB-lite"/>
    </source>
</evidence>
<dbReference type="SMART" id="SM00895">
    <property type="entry name" value="FCD"/>
    <property type="match status" value="1"/>
</dbReference>
<dbReference type="SUPFAM" id="SSF46785">
    <property type="entry name" value="Winged helix' DNA-binding domain"/>
    <property type="match status" value="1"/>
</dbReference>
<keyword evidence="1" id="KW-0805">Transcription regulation</keyword>
<feature type="region of interest" description="Disordered" evidence="4">
    <location>
        <begin position="1"/>
        <end position="102"/>
    </location>
</feature>
<dbReference type="InterPro" id="IPR008920">
    <property type="entry name" value="TF_FadR/GntR_C"/>
</dbReference>
<dbReference type="PANTHER" id="PTHR43537:SF24">
    <property type="entry name" value="GLUCONATE OPERON TRANSCRIPTIONAL REPRESSOR"/>
    <property type="match status" value="1"/>
</dbReference>
<dbReference type="InterPro" id="IPR036388">
    <property type="entry name" value="WH-like_DNA-bd_sf"/>
</dbReference>
<name>A0ABQ4CPI0_9ACTN</name>
<dbReference type="Gene3D" id="1.10.10.10">
    <property type="entry name" value="Winged helix-like DNA-binding domain superfamily/Winged helix DNA-binding domain"/>
    <property type="match status" value="1"/>
</dbReference>